<dbReference type="AlphaFoldDB" id="A0A8J6P4K7"/>
<name>A0A8J6P4K7_9BACT</name>
<dbReference type="EMBL" id="JACNIG010000211">
    <property type="protein sequence ID" value="MBC8432225.1"/>
    <property type="molecule type" value="Genomic_DNA"/>
</dbReference>
<evidence type="ECO:0000313" key="3">
    <source>
        <dbReference type="Proteomes" id="UP000605201"/>
    </source>
</evidence>
<comment type="caution">
    <text evidence="2">The sequence shown here is derived from an EMBL/GenBank/DDBJ whole genome shotgun (WGS) entry which is preliminary data.</text>
</comment>
<sequence length="54" mass="6038">MVDDHQKEKSDSTDRQADDSCKSEMAASNCCYVIDPCSYYIVNSRGCFVDPCCC</sequence>
<evidence type="ECO:0000313" key="2">
    <source>
        <dbReference type="EMBL" id="MBC8432225.1"/>
    </source>
</evidence>
<dbReference type="Proteomes" id="UP000605201">
    <property type="component" value="Unassembled WGS sequence"/>
</dbReference>
<evidence type="ECO:0000256" key="1">
    <source>
        <dbReference type="SAM" id="MobiDB-lite"/>
    </source>
</evidence>
<accession>A0A8J6P4K7</accession>
<feature type="region of interest" description="Disordered" evidence="1">
    <location>
        <begin position="1"/>
        <end position="23"/>
    </location>
</feature>
<proteinExistence type="predicted"/>
<protein>
    <submittedName>
        <fullName evidence="2">Uncharacterized protein</fullName>
    </submittedName>
</protein>
<feature type="compositionally biased region" description="Basic and acidic residues" evidence="1">
    <location>
        <begin position="1"/>
        <end position="22"/>
    </location>
</feature>
<reference evidence="2 3" key="1">
    <citation type="submission" date="2020-08" db="EMBL/GenBank/DDBJ databases">
        <title>Bridging the membrane lipid divide: bacteria of the FCB group superphylum have the potential to synthesize archaeal ether lipids.</title>
        <authorList>
            <person name="Villanueva L."/>
            <person name="Von Meijenfeldt F.A.B."/>
            <person name="Westbye A.B."/>
            <person name="Yadav S."/>
            <person name="Hopmans E.C."/>
            <person name="Dutilh B.E."/>
            <person name="Sinninghe Damste J.S."/>
        </authorList>
    </citation>
    <scope>NUCLEOTIDE SEQUENCE [LARGE SCALE GENOMIC DNA]</scope>
    <source>
        <strain evidence="2">NIOZ-UU17</strain>
    </source>
</reference>
<gene>
    <name evidence="2" type="ORF">H8D96_09920</name>
</gene>
<organism evidence="2 3">
    <name type="scientific">Candidatus Desulfatibia vada</name>
    <dbReference type="NCBI Taxonomy" id="2841696"/>
    <lineage>
        <taxon>Bacteria</taxon>
        <taxon>Pseudomonadati</taxon>
        <taxon>Thermodesulfobacteriota</taxon>
        <taxon>Desulfobacteria</taxon>
        <taxon>Desulfobacterales</taxon>
        <taxon>Desulfobacterales incertae sedis</taxon>
        <taxon>Candidatus Desulfatibia</taxon>
    </lineage>
</organism>